<evidence type="ECO:0000256" key="1">
    <source>
        <dbReference type="ARBA" id="ARBA00022898"/>
    </source>
</evidence>
<dbReference type="CDD" id="cd00635">
    <property type="entry name" value="PLPDE_III_YBL036c_like"/>
    <property type="match status" value="1"/>
</dbReference>
<gene>
    <name evidence="6" type="ORF">FM111_06515</name>
</gene>
<dbReference type="FunFam" id="3.20.20.10:FF:000018">
    <property type="entry name" value="Pyridoxal phosphate homeostasis protein"/>
    <property type="match status" value="1"/>
</dbReference>
<dbReference type="AlphaFoldDB" id="A0A1R4FR68"/>
<sequence length="236" mass="24682">MTATTPAFAVSSIADRFAEVRRRIHDAVLAAGRDPASVVLTAVSKTQGDAALDAALATGQRVFGENRVQEAKAHWDERRAALPDLELHLIGPLQTNKAQDAVELFDVIETLDRERLAAALAAAAHKTGRHPRVLVQVNSGAEPQKAGVLPEDADALIAAARDVHGLTVEGLMCIPPADEDPAPHFAVLAAIAARNGLSVLSMGMSGDYLTAIQAGATHVRVGSALFGERNMVPAAS</sequence>
<dbReference type="InterPro" id="IPR011078">
    <property type="entry name" value="PyrdxlP_homeostasis"/>
</dbReference>
<proteinExistence type="inferred from homology"/>
<evidence type="ECO:0000259" key="5">
    <source>
        <dbReference type="Pfam" id="PF01168"/>
    </source>
</evidence>
<protein>
    <recommendedName>
        <fullName evidence="2">Pyridoxal phosphate homeostasis protein</fullName>
        <shortName evidence="2">PLP homeostasis protein</shortName>
    </recommendedName>
</protein>
<dbReference type="InterPro" id="IPR029066">
    <property type="entry name" value="PLP-binding_barrel"/>
</dbReference>
<dbReference type="InterPro" id="IPR001608">
    <property type="entry name" value="Ala_racemase_N"/>
</dbReference>
<dbReference type="Pfam" id="PF01168">
    <property type="entry name" value="Ala_racemase_N"/>
    <property type="match status" value="1"/>
</dbReference>
<evidence type="ECO:0000256" key="4">
    <source>
        <dbReference type="RuleBase" id="RU004514"/>
    </source>
</evidence>
<feature type="modified residue" description="N6-(pyridoxal phosphate)lysine" evidence="2 3">
    <location>
        <position position="45"/>
    </location>
</feature>
<dbReference type="EMBL" id="FUIE01000035">
    <property type="protein sequence ID" value="SJM58510.1"/>
    <property type="molecule type" value="Genomic_DNA"/>
</dbReference>
<dbReference type="PANTHER" id="PTHR10146">
    <property type="entry name" value="PROLINE SYNTHETASE CO-TRANSCRIBED BACTERIAL HOMOLOG PROTEIN"/>
    <property type="match status" value="1"/>
</dbReference>
<dbReference type="RefSeq" id="WP_087140176.1">
    <property type="nucleotide sequence ID" value="NZ_FUIE01000035.1"/>
</dbReference>
<dbReference type="HAMAP" id="MF_02087">
    <property type="entry name" value="PLP_homeostasis"/>
    <property type="match status" value="1"/>
</dbReference>
<dbReference type="PANTHER" id="PTHR10146:SF14">
    <property type="entry name" value="PYRIDOXAL PHOSPHATE HOMEOSTASIS PROTEIN"/>
    <property type="match status" value="1"/>
</dbReference>
<dbReference type="Proteomes" id="UP000195766">
    <property type="component" value="Unassembled WGS sequence"/>
</dbReference>
<comment type="similarity">
    <text evidence="2 4">Belongs to the pyridoxal phosphate-binding protein YggS/PROSC family.</text>
</comment>
<dbReference type="NCBIfam" id="TIGR00044">
    <property type="entry name" value="YggS family pyridoxal phosphate-dependent enzyme"/>
    <property type="match status" value="1"/>
</dbReference>
<dbReference type="GO" id="GO:0030170">
    <property type="term" value="F:pyridoxal phosphate binding"/>
    <property type="evidence" value="ECO:0007669"/>
    <property type="project" value="UniProtKB-UniRule"/>
</dbReference>
<evidence type="ECO:0000256" key="3">
    <source>
        <dbReference type="PIRSR" id="PIRSR004848-1"/>
    </source>
</evidence>
<dbReference type="SUPFAM" id="SSF51419">
    <property type="entry name" value="PLP-binding barrel"/>
    <property type="match status" value="1"/>
</dbReference>
<feature type="domain" description="Alanine racemase N-terminal" evidence="5">
    <location>
        <begin position="40"/>
        <end position="229"/>
    </location>
</feature>
<keyword evidence="1 2" id="KW-0663">Pyridoxal phosphate</keyword>
<dbReference type="Gene3D" id="3.20.20.10">
    <property type="entry name" value="Alanine racemase"/>
    <property type="match status" value="1"/>
</dbReference>
<comment type="cofactor">
    <cofactor evidence="3">
        <name>pyridoxal 5'-phosphate</name>
        <dbReference type="ChEBI" id="CHEBI:597326"/>
    </cofactor>
</comment>
<dbReference type="OrthoDB" id="9804072at2"/>
<name>A0A1R4FR68_BREDI</name>
<evidence type="ECO:0000313" key="6">
    <source>
        <dbReference type="EMBL" id="SJM58510.1"/>
    </source>
</evidence>
<reference evidence="6 7" key="1">
    <citation type="submission" date="2017-02" db="EMBL/GenBank/DDBJ databases">
        <authorList>
            <person name="Peterson S.W."/>
        </authorList>
    </citation>
    <scope>NUCLEOTIDE SEQUENCE [LARGE SCALE GENOMIC DNA]</scope>
    <source>
        <strain evidence="6 7">3F5N</strain>
    </source>
</reference>
<evidence type="ECO:0000313" key="7">
    <source>
        <dbReference type="Proteomes" id="UP000195766"/>
    </source>
</evidence>
<dbReference type="PIRSF" id="PIRSF004848">
    <property type="entry name" value="YBL036c_PLPDEIII"/>
    <property type="match status" value="1"/>
</dbReference>
<organism evidence="6 7">
    <name type="scientific">Brevundimonas diminuta 3F5N</name>
    <dbReference type="NCBI Taxonomy" id="1255603"/>
    <lineage>
        <taxon>Bacteria</taxon>
        <taxon>Pseudomonadati</taxon>
        <taxon>Pseudomonadota</taxon>
        <taxon>Alphaproteobacteria</taxon>
        <taxon>Caulobacterales</taxon>
        <taxon>Caulobacteraceae</taxon>
        <taxon>Brevundimonas</taxon>
    </lineage>
</organism>
<comment type="function">
    <text evidence="2">Pyridoxal 5'-phosphate (PLP)-binding protein, which is involved in PLP homeostasis.</text>
</comment>
<accession>A0A1R4FR68</accession>
<evidence type="ECO:0000256" key="2">
    <source>
        <dbReference type="HAMAP-Rule" id="MF_02087"/>
    </source>
</evidence>